<dbReference type="EMBL" id="DF836306">
    <property type="protein sequence ID" value="GAN02113.1"/>
    <property type="molecule type" value="Genomic_DNA"/>
</dbReference>
<evidence type="ECO:0000256" key="4">
    <source>
        <dbReference type="SAM" id="MobiDB-lite"/>
    </source>
</evidence>
<reference evidence="7" key="1">
    <citation type="submission" date="2014-09" db="EMBL/GenBank/DDBJ databases">
        <title>Draft genome sequence of an oleaginous Mucoromycotina fungus Mucor ambiguus NBRC6742.</title>
        <authorList>
            <person name="Takeda I."/>
            <person name="Yamane N."/>
            <person name="Morita T."/>
            <person name="Tamano K."/>
            <person name="Machida M."/>
            <person name="Baker S."/>
            <person name="Koike H."/>
        </authorList>
    </citation>
    <scope>NUCLEOTIDE SEQUENCE</scope>
    <source>
        <strain evidence="7">NBRC 6742</strain>
    </source>
</reference>
<evidence type="ECO:0000313" key="7">
    <source>
        <dbReference type="EMBL" id="GAN02113.1"/>
    </source>
</evidence>
<dbReference type="InterPro" id="IPR059122">
    <property type="entry name" value="Beta-prop_WDR5-like"/>
</dbReference>
<evidence type="ECO:0000256" key="5">
    <source>
        <dbReference type="SAM" id="Phobius"/>
    </source>
</evidence>
<dbReference type="OrthoDB" id="674604at2759"/>
<feature type="compositionally biased region" description="Acidic residues" evidence="4">
    <location>
        <begin position="280"/>
        <end position="289"/>
    </location>
</feature>
<dbReference type="Gene3D" id="2.130.10.10">
    <property type="entry name" value="YVTN repeat-like/Quinoprotein amine dehydrogenase"/>
    <property type="match status" value="1"/>
</dbReference>
<feature type="transmembrane region" description="Helical" evidence="5">
    <location>
        <begin position="136"/>
        <end position="157"/>
    </location>
</feature>
<evidence type="ECO:0000256" key="1">
    <source>
        <dbReference type="ARBA" id="ARBA00022574"/>
    </source>
</evidence>
<dbReference type="STRING" id="91626.A0A0C9MJR9"/>
<feature type="compositionally biased region" description="Basic and acidic residues" evidence="4">
    <location>
        <begin position="387"/>
        <end position="399"/>
    </location>
</feature>
<feature type="region of interest" description="Disordered" evidence="4">
    <location>
        <begin position="273"/>
        <end position="298"/>
    </location>
</feature>
<accession>A0A0C9MJR9</accession>
<feature type="region of interest" description="Disordered" evidence="4">
    <location>
        <begin position="379"/>
        <end position="430"/>
    </location>
</feature>
<protein>
    <submittedName>
        <fullName evidence="7">WD repeat-containing protein 5</fullName>
    </submittedName>
</protein>
<keyword evidence="2" id="KW-0677">Repeat</keyword>
<sequence length="734" mass="82574">MNMALPSDAQMYIDLLANITAENVRYEYLNDSTKRYFRHTASTVVYMSVCLGCTIWQLMAAAELVYKARKWLHFAVLFETLLSFLVISCSILNPLTDVTCELRFWVSIISVNLGGCCIQTILLYKAYICYDRAKWLIIIGSLINTGYIALTFVYGTFGKVPTYKDLMGNCVMTNLEWPALAKLGLDIASNVFLSFAFLMVIYRHYRIFGNSLHKSLLSSGLIFSVGVIASNIVTAILISCRAMGGLSADLYSFDWVITSYLLIKQFRMNKPKDNNKAYDQDEDDDEQDETQFRKSVTSSNDSFDIVTLRRNTETHEQGLHKESMQTSNKILENQGDIDLERNRFSDGVLSAVTTVNPSIDAHYACPNCLAHLPPFKDHLETSQSEQQKSDDNKRPREEDLGADQQQPAEKKQDADNAPAPKPRPEQRKPQYELKYSLVGHRMSVSSVKFSPDGKWLASCSADKTIKIWHALDGKYEATLEGHTQGISDCAWSSDSQNLCSASDDRTIRIWSLATRETVKVLKGHSNYVFCVNYNPQSNLIVSGSFDESIKIWDVKKGKCMKTLPAHSDPVSAVHFNRDGTMIVSCSHDGLIRIWDTASGQCLKTLVDDDNPPVSFVKFSPNGKYILASTLDNTLRLWNYHTGKCLKTYRGHENSKYCIFASFSVTGGKWIVSGSEDHNIYIWNLQTKEIVQKLEGHSDVVLCIACHPTMNIIASGSIDQDKSVKLWFDKSQPSA</sequence>
<dbReference type="InterPro" id="IPR019775">
    <property type="entry name" value="WD40_repeat_CS"/>
</dbReference>
<evidence type="ECO:0000256" key="3">
    <source>
        <dbReference type="PROSITE-ProRule" id="PRU00221"/>
    </source>
</evidence>
<dbReference type="PROSITE" id="PS50082">
    <property type="entry name" value="WD_REPEATS_2"/>
    <property type="match status" value="6"/>
</dbReference>
<feature type="domain" description="WDR5-like beta-propeller" evidence="6">
    <location>
        <begin position="437"/>
        <end position="726"/>
    </location>
</feature>
<dbReference type="InterPro" id="IPR001680">
    <property type="entry name" value="WD40_rpt"/>
</dbReference>
<keyword evidence="5" id="KW-1133">Transmembrane helix</keyword>
<keyword evidence="1 3" id="KW-0853">WD repeat</keyword>
<dbReference type="PROSITE" id="PS50294">
    <property type="entry name" value="WD_REPEATS_REGION"/>
    <property type="match status" value="5"/>
</dbReference>
<dbReference type="FunFam" id="2.130.10.10:FF:000228">
    <property type="entry name" value="COMPASS-like H3K4 histone methylase component WDR5A"/>
    <property type="match status" value="1"/>
</dbReference>
<dbReference type="CDD" id="cd00200">
    <property type="entry name" value="WD40"/>
    <property type="match status" value="1"/>
</dbReference>
<evidence type="ECO:0000259" key="6">
    <source>
        <dbReference type="Pfam" id="PF25175"/>
    </source>
</evidence>
<dbReference type="PANTHER" id="PTHR22847">
    <property type="entry name" value="WD40 REPEAT PROTEIN"/>
    <property type="match status" value="1"/>
</dbReference>
<feature type="repeat" description="WD" evidence="3">
    <location>
        <begin position="648"/>
        <end position="692"/>
    </location>
</feature>
<feature type="repeat" description="WD" evidence="3">
    <location>
        <begin position="437"/>
        <end position="478"/>
    </location>
</feature>
<feature type="repeat" description="WD" evidence="3">
    <location>
        <begin position="479"/>
        <end position="520"/>
    </location>
</feature>
<dbReference type="Pfam" id="PF25175">
    <property type="entry name" value="Beta-prop_WDR5"/>
    <property type="match status" value="1"/>
</dbReference>
<dbReference type="PRINTS" id="PR00320">
    <property type="entry name" value="GPROTEINBRPT"/>
</dbReference>
<evidence type="ECO:0000256" key="2">
    <source>
        <dbReference type="ARBA" id="ARBA00022737"/>
    </source>
</evidence>
<feature type="transmembrane region" description="Helical" evidence="5">
    <location>
        <begin position="217"/>
        <end position="238"/>
    </location>
</feature>
<feature type="transmembrane region" description="Helical" evidence="5">
    <location>
        <begin position="105"/>
        <end position="124"/>
    </location>
</feature>
<keyword evidence="5" id="KW-0472">Membrane</keyword>
<feature type="transmembrane region" description="Helical" evidence="5">
    <location>
        <begin position="187"/>
        <end position="205"/>
    </location>
</feature>
<feature type="repeat" description="WD" evidence="3">
    <location>
        <begin position="606"/>
        <end position="647"/>
    </location>
</feature>
<evidence type="ECO:0000313" key="8">
    <source>
        <dbReference type="Proteomes" id="UP000053815"/>
    </source>
</evidence>
<dbReference type="InterPro" id="IPR036322">
    <property type="entry name" value="WD40_repeat_dom_sf"/>
</dbReference>
<feature type="repeat" description="WD" evidence="3">
    <location>
        <begin position="563"/>
        <end position="604"/>
    </location>
</feature>
<feature type="transmembrane region" description="Helical" evidence="5">
    <location>
        <begin position="36"/>
        <end position="59"/>
    </location>
</feature>
<dbReference type="InterPro" id="IPR015943">
    <property type="entry name" value="WD40/YVTN_repeat-like_dom_sf"/>
</dbReference>
<dbReference type="InterPro" id="IPR020472">
    <property type="entry name" value="WD40_PAC1"/>
</dbReference>
<feature type="transmembrane region" description="Helical" evidence="5">
    <location>
        <begin position="71"/>
        <end position="93"/>
    </location>
</feature>
<dbReference type="GO" id="GO:0042393">
    <property type="term" value="F:histone binding"/>
    <property type="evidence" value="ECO:0007669"/>
    <property type="project" value="TreeGrafter"/>
</dbReference>
<dbReference type="PROSITE" id="PS00678">
    <property type="entry name" value="WD_REPEATS_1"/>
    <property type="match status" value="3"/>
</dbReference>
<dbReference type="SUPFAM" id="SSF50978">
    <property type="entry name" value="WD40 repeat-like"/>
    <property type="match status" value="1"/>
</dbReference>
<proteinExistence type="predicted"/>
<name>A0A0C9MJR9_9FUNG</name>
<keyword evidence="8" id="KW-1185">Reference proteome</keyword>
<dbReference type="Proteomes" id="UP000053815">
    <property type="component" value="Unassembled WGS sequence"/>
</dbReference>
<dbReference type="GO" id="GO:0048188">
    <property type="term" value="C:Set1C/COMPASS complex"/>
    <property type="evidence" value="ECO:0007669"/>
    <property type="project" value="TreeGrafter"/>
</dbReference>
<dbReference type="SMART" id="SM00320">
    <property type="entry name" value="WD40"/>
    <property type="match status" value="7"/>
</dbReference>
<dbReference type="PANTHER" id="PTHR22847:SF637">
    <property type="entry name" value="WD REPEAT DOMAIN 5B"/>
    <property type="match status" value="1"/>
</dbReference>
<dbReference type="AlphaFoldDB" id="A0A0C9MJR9"/>
<keyword evidence="5" id="KW-0812">Transmembrane</keyword>
<organism evidence="7">
    <name type="scientific">Mucor ambiguus</name>
    <dbReference type="NCBI Taxonomy" id="91626"/>
    <lineage>
        <taxon>Eukaryota</taxon>
        <taxon>Fungi</taxon>
        <taxon>Fungi incertae sedis</taxon>
        <taxon>Mucoromycota</taxon>
        <taxon>Mucoromycotina</taxon>
        <taxon>Mucoromycetes</taxon>
        <taxon>Mucorales</taxon>
        <taxon>Mucorineae</taxon>
        <taxon>Mucoraceae</taxon>
        <taxon>Mucor</taxon>
    </lineage>
</organism>
<feature type="repeat" description="WD" evidence="3">
    <location>
        <begin position="521"/>
        <end position="562"/>
    </location>
</feature>
<gene>
    <name evidence="7" type="ORF">MAM1_0017c01553</name>
</gene>